<sequence length="84" mass="9576">MGELDGRILPALNSSLMYCSTDFSCGIINNKPGYAEWVLNELRTKSDARQILQLKAQKMDQLLTLKDKRIEDLTNRLRQHGIPS</sequence>
<dbReference type="AlphaFoldDB" id="A0A507DES1"/>
<protein>
    <submittedName>
        <fullName evidence="1">Uncharacterized protein</fullName>
    </submittedName>
</protein>
<evidence type="ECO:0000313" key="2">
    <source>
        <dbReference type="Proteomes" id="UP000320475"/>
    </source>
</evidence>
<dbReference type="EMBL" id="QEAM01000021">
    <property type="protein sequence ID" value="TPX50199.1"/>
    <property type="molecule type" value="Genomic_DNA"/>
</dbReference>
<comment type="caution">
    <text evidence="1">The sequence shown here is derived from an EMBL/GenBank/DDBJ whole genome shotgun (WGS) entry which is preliminary data.</text>
</comment>
<proteinExistence type="predicted"/>
<reference evidence="1 2" key="1">
    <citation type="journal article" date="2019" name="Sci. Rep.">
        <title>Comparative genomics of chytrid fungi reveal insights into the obligate biotrophic and pathogenic lifestyle of Synchytrium endobioticum.</title>
        <authorList>
            <person name="van de Vossenberg B.T.L.H."/>
            <person name="Warris S."/>
            <person name="Nguyen H.D.T."/>
            <person name="van Gent-Pelzer M.P.E."/>
            <person name="Joly D.L."/>
            <person name="van de Geest H.C."/>
            <person name="Bonants P.J.M."/>
            <person name="Smith D.S."/>
            <person name="Levesque C.A."/>
            <person name="van der Lee T.A.J."/>
        </authorList>
    </citation>
    <scope>NUCLEOTIDE SEQUENCE [LARGE SCALE GENOMIC DNA]</scope>
    <source>
        <strain evidence="1 2">LEV6574</strain>
    </source>
</reference>
<organism evidence="1 2">
    <name type="scientific">Synchytrium endobioticum</name>
    <dbReference type="NCBI Taxonomy" id="286115"/>
    <lineage>
        <taxon>Eukaryota</taxon>
        <taxon>Fungi</taxon>
        <taxon>Fungi incertae sedis</taxon>
        <taxon>Chytridiomycota</taxon>
        <taxon>Chytridiomycota incertae sedis</taxon>
        <taxon>Chytridiomycetes</taxon>
        <taxon>Synchytriales</taxon>
        <taxon>Synchytriaceae</taxon>
        <taxon>Synchytrium</taxon>
    </lineage>
</organism>
<evidence type="ECO:0000313" key="1">
    <source>
        <dbReference type="EMBL" id="TPX50199.1"/>
    </source>
</evidence>
<accession>A0A507DES1</accession>
<dbReference type="Proteomes" id="UP000320475">
    <property type="component" value="Unassembled WGS sequence"/>
</dbReference>
<name>A0A507DES1_9FUNG</name>
<gene>
    <name evidence="1" type="ORF">SeLEV6574_g01033</name>
</gene>